<evidence type="ECO:0000313" key="9">
    <source>
        <dbReference type="Proteomes" id="UP001432146"/>
    </source>
</evidence>
<organism evidence="8 9">
    <name type="scientific">Tetragonisca angustula</name>
    <dbReference type="NCBI Taxonomy" id="166442"/>
    <lineage>
        <taxon>Eukaryota</taxon>
        <taxon>Metazoa</taxon>
        <taxon>Ecdysozoa</taxon>
        <taxon>Arthropoda</taxon>
        <taxon>Hexapoda</taxon>
        <taxon>Insecta</taxon>
        <taxon>Pterygota</taxon>
        <taxon>Neoptera</taxon>
        <taxon>Endopterygota</taxon>
        <taxon>Hymenoptera</taxon>
        <taxon>Apocrita</taxon>
        <taxon>Aculeata</taxon>
        <taxon>Apoidea</taxon>
        <taxon>Anthophila</taxon>
        <taxon>Apidae</taxon>
        <taxon>Tetragonisca</taxon>
    </lineage>
</organism>
<evidence type="ECO:0000259" key="7">
    <source>
        <dbReference type="PROSITE" id="PS50222"/>
    </source>
</evidence>
<dbReference type="FunFam" id="1.10.238.10:FF:000267">
    <property type="entry name" value="Myosin light chain alkali"/>
    <property type="match status" value="1"/>
</dbReference>
<proteinExistence type="predicted"/>
<dbReference type="PANTHER" id="PTHR23048:SF33">
    <property type="entry name" value="MYOSIN LIGHT CHAIN ALKALI"/>
    <property type="match status" value="1"/>
</dbReference>
<gene>
    <name evidence="8" type="ORF">QLX08_009973</name>
</gene>
<evidence type="ECO:0000313" key="8">
    <source>
        <dbReference type="EMBL" id="KAK9295864.1"/>
    </source>
</evidence>
<dbReference type="GO" id="GO:0005509">
    <property type="term" value="F:calcium ion binding"/>
    <property type="evidence" value="ECO:0007669"/>
    <property type="project" value="InterPro"/>
</dbReference>
<name>A0AAW0ZF04_9HYME</name>
<keyword evidence="5" id="KW-0505">Motor protein</keyword>
<dbReference type="InterPro" id="IPR011992">
    <property type="entry name" value="EF-hand-dom_pair"/>
</dbReference>
<dbReference type="InterPro" id="IPR050230">
    <property type="entry name" value="CALM/Myosin/TropC-like"/>
</dbReference>
<dbReference type="PROSITE" id="PS50222">
    <property type="entry name" value="EF_HAND_2"/>
    <property type="match status" value="1"/>
</dbReference>
<evidence type="ECO:0000256" key="4">
    <source>
        <dbReference type="ARBA" id="ARBA00023123"/>
    </source>
</evidence>
<keyword evidence="4" id="KW-0518">Myosin</keyword>
<protein>
    <recommendedName>
        <fullName evidence="2">Myosin light chain alkali</fullName>
    </recommendedName>
</protein>
<evidence type="ECO:0000256" key="6">
    <source>
        <dbReference type="ARBA" id="ARBA00023179"/>
    </source>
</evidence>
<accession>A0AAW0ZF04</accession>
<feature type="domain" description="EF-hand" evidence="7">
    <location>
        <begin position="7"/>
        <end position="42"/>
    </location>
</feature>
<evidence type="ECO:0000256" key="5">
    <source>
        <dbReference type="ARBA" id="ARBA00023175"/>
    </source>
</evidence>
<evidence type="ECO:0000256" key="2">
    <source>
        <dbReference type="ARBA" id="ARBA00019148"/>
    </source>
</evidence>
<comment type="caution">
    <text evidence="8">The sequence shown here is derived from an EMBL/GenBank/DDBJ whole genome shotgun (WGS) entry which is preliminary data.</text>
</comment>
<reference evidence="8 9" key="1">
    <citation type="submission" date="2024-05" db="EMBL/GenBank/DDBJ databases">
        <title>The nuclear and mitochondrial genome assemblies of Tetragonisca angustula (Apidae: Meliponini), a tiny yet remarkable pollinator in the Neotropics.</title>
        <authorList>
            <person name="Ferrari R."/>
            <person name="Ricardo P.C."/>
            <person name="Dias F.C."/>
            <person name="Araujo N.S."/>
            <person name="Soares D.O."/>
            <person name="Zhou Q.-S."/>
            <person name="Zhu C.-D."/>
            <person name="Coutinho L."/>
            <person name="Airas M.C."/>
            <person name="Batista T.M."/>
        </authorList>
    </citation>
    <scope>NUCLEOTIDE SEQUENCE [LARGE SCALE GENOMIC DNA]</scope>
    <source>
        <strain evidence="8">ASF017062</strain>
        <tissue evidence="8">Abdomen</tissue>
    </source>
</reference>
<dbReference type="SUPFAM" id="SSF47473">
    <property type="entry name" value="EF-hand"/>
    <property type="match status" value="1"/>
</dbReference>
<dbReference type="InterPro" id="IPR002048">
    <property type="entry name" value="EF_hand_dom"/>
</dbReference>
<comment type="subunit">
    <text evidence="1">Myosin is a hexamer of 2 heavy chains and 4 light chains.</text>
</comment>
<dbReference type="Proteomes" id="UP001432146">
    <property type="component" value="Unassembled WGS sequence"/>
</dbReference>
<keyword evidence="9" id="KW-1185">Reference proteome</keyword>
<sequence length="156" mass="17576">MADLSAREVEKVEFAFSIYDADGTMVIDCADLGNVLRALNFNPTNATIEKFGGTKKKGEKMMKLDEFLPIYSQSKKDKEQGCYEDFIECLKLYDKQENGTMLGAELTHILLALGEKLSEAEVDEVVKDCLDPEDEDGFIPYAPFLRRLCERAQATE</sequence>
<evidence type="ECO:0000256" key="3">
    <source>
        <dbReference type="ARBA" id="ARBA00022737"/>
    </source>
</evidence>
<evidence type="ECO:0000256" key="1">
    <source>
        <dbReference type="ARBA" id="ARBA00011445"/>
    </source>
</evidence>
<keyword evidence="6" id="KW-0514">Muscle protein</keyword>
<dbReference type="PANTHER" id="PTHR23048">
    <property type="entry name" value="MYOSIN LIGHT CHAIN 1, 3"/>
    <property type="match status" value="1"/>
</dbReference>
<dbReference type="Gene3D" id="1.10.238.10">
    <property type="entry name" value="EF-hand"/>
    <property type="match status" value="2"/>
</dbReference>
<dbReference type="GO" id="GO:0005859">
    <property type="term" value="C:muscle myosin complex"/>
    <property type="evidence" value="ECO:0007669"/>
    <property type="project" value="TreeGrafter"/>
</dbReference>
<dbReference type="AlphaFoldDB" id="A0AAW0ZF04"/>
<keyword evidence="3" id="KW-0677">Repeat</keyword>
<dbReference type="EMBL" id="JAWNGG020000240">
    <property type="protein sequence ID" value="KAK9295864.1"/>
    <property type="molecule type" value="Genomic_DNA"/>
</dbReference>